<reference evidence="3" key="1">
    <citation type="journal article" date="2016" name="Genome Biol. Evol.">
        <title>Comparative 'omics' of the Fusarium fujikuroi species complex highlights differences in genetic potential and metabolite synthesis.</title>
        <authorList>
            <person name="Niehaus E.-M."/>
            <person name="Muensterkoetter M."/>
            <person name="Proctor R.H."/>
            <person name="Brown D.W."/>
            <person name="Sharon A."/>
            <person name="Idan Y."/>
            <person name="Oren-Young L."/>
            <person name="Sieber C.M."/>
            <person name="Novak O."/>
            <person name="Pencik A."/>
            <person name="Tarkowska D."/>
            <person name="Hromadova K."/>
            <person name="Freeman S."/>
            <person name="Maymon M."/>
            <person name="Elazar M."/>
            <person name="Youssef S.A."/>
            <person name="El-Shabrawy E.S.M."/>
            <person name="Shalaby A.B.A."/>
            <person name="Houterman P."/>
            <person name="Brock N.L."/>
            <person name="Burkhardt I."/>
            <person name="Tsavkelova E.A."/>
            <person name="Dickschat J.S."/>
            <person name="Galuszka P."/>
            <person name="Gueldener U."/>
            <person name="Tudzynski B."/>
        </authorList>
    </citation>
    <scope>NUCLEOTIDE SEQUENCE [LARGE SCALE GENOMIC DNA]</scope>
    <source>
        <strain evidence="3">MRC7560</strain>
    </source>
</reference>
<sequence length="168" mass="19561">MNDYHLSRLARIFASPHDQSSQDQSSQDQSSQDQSPPDPRVVEMMRNPYYEALLTTNLSEHYHPLPRILYEPEDRIDGYWNVTFTRPSEVWLQITIRPALHSDPPSHDWRSLSPDQIQAMEPITFRVSTHRMYGELLDLRRHFFSPLAVTVIPCETPETPTSDTQTVL</sequence>
<dbReference type="GeneID" id="65084700"/>
<organism evidence="2 3">
    <name type="scientific">Fusarium mangiferae</name>
    <name type="common">Mango malformation disease fungus</name>
    <dbReference type="NCBI Taxonomy" id="192010"/>
    <lineage>
        <taxon>Eukaryota</taxon>
        <taxon>Fungi</taxon>
        <taxon>Dikarya</taxon>
        <taxon>Ascomycota</taxon>
        <taxon>Pezizomycotina</taxon>
        <taxon>Sordariomycetes</taxon>
        <taxon>Hypocreomycetidae</taxon>
        <taxon>Hypocreales</taxon>
        <taxon>Nectriaceae</taxon>
        <taxon>Fusarium</taxon>
        <taxon>Fusarium fujikuroi species complex</taxon>
    </lineage>
</organism>
<evidence type="ECO:0000313" key="2">
    <source>
        <dbReference type="EMBL" id="CVK87649.1"/>
    </source>
</evidence>
<feature type="compositionally biased region" description="Low complexity" evidence="1">
    <location>
        <begin position="18"/>
        <end position="35"/>
    </location>
</feature>
<name>A0A1L7SPL6_FUSMA</name>
<evidence type="ECO:0000313" key="3">
    <source>
        <dbReference type="Proteomes" id="UP000184255"/>
    </source>
</evidence>
<dbReference type="AlphaFoldDB" id="A0A1L7SPL6"/>
<dbReference type="RefSeq" id="XP_041678824.1">
    <property type="nucleotide sequence ID" value="XM_041827907.1"/>
</dbReference>
<dbReference type="Proteomes" id="UP000184255">
    <property type="component" value="Unassembled WGS sequence"/>
</dbReference>
<dbReference type="VEuPathDB" id="FungiDB:FMAN_05434"/>
<evidence type="ECO:0000256" key="1">
    <source>
        <dbReference type="SAM" id="MobiDB-lite"/>
    </source>
</evidence>
<proteinExistence type="predicted"/>
<comment type="caution">
    <text evidence="2">The sequence shown here is derived from an EMBL/GenBank/DDBJ whole genome shotgun (WGS) entry which is preliminary data.</text>
</comment>
<gene>
    <name evidence="2" type="ORF">FMAN_05434</name>
</gene>
<accession>A0A1L7SPL6</accession>
<protein>
    <submittedName>
        <fullName evidence="2">Uncharacterized protein</fullName>
    </submittedName>
</protein>
<feature type="region of interest" description="Disordered" evidence="1">
    <location>
        <begin position="12"/>
        <end position="41"/>
    </location>
</feature>
<keyword evidence="3" id="KW-1185">Reference proteome</keyword>
<dbReference type="EMBL" id="FCQH01000002">
    <property type="protein sequence ID" value="CVK87649.1"/>
    <property type="molecule type" value="Genomic_DNA"/>
</dbReference>